<feature type="compositionally biased region" description="Basic residues" evidence="1">
    <location>
        <begin position="652"/>
        <end position="661"/>
    </location>
</feature>
<evidence type="ECO:0000256" key="1">
    <source>
        <dbReference type="SAM" id="MobiDB-lite"/>
    </source>
</evidence>
<evidence type="ECO:0000313" key="4">
    <source>
        <dbReference type="EMBL" id="VVP57208.1"/>
    </source>
</evidence>
<protein>
    <recommendedName>
        <fullName evidence="6">Terminase</fullName>
    </recommendedName>
</protein>
<feature type="region of interest" description="Disordered" evidence="1">
    <location>
        <begin position="625"/>
        <end position="661"/>
    </location>
</feature>
<dbReference type="Gene3D" id="3.40.50.300">
    <property type="entry name" value="P-loop containing nucleotide triphosphate hydrolases"/>
    <property type="match status" value="1"/>
</dbReference>
<organism evidence="4 5">
    <name type="scientific">Pseudomonas fluorescens</name>
    <dbReference type="NCBI Taxonomy" id="294"/>
    <lineage>
        <taxon>Bacteria</taxon>
        <taxon>Pseudomonadati</taxon>
        <taxon>Pseudomonadota</taxon>
        <taxon>Gammaproteobacteria</taxon>
        <taxon>Pseudomonadales</taxon>
        <taxon>Pseudomonadaceae</taxon>
        <taxon>Pseudomonas</taxon>
    </lineage>
</organism>
<evidence type="ECO:0000259" key="3">
    <source>
        <dbReference type="Pfam" id="PF20454"/>
    </source>
</evidence>
<evidence type="ECO:0008006" key="6">
    <source>
        <dbReference type="Google" id="ProtNLM"/>
    </source>
</evidence>
<evidence type="ECO:0000313" key="5">
    <source>
        <dbReference type="Proteomes" id="UP000375525"/>
    </source>
</evidence>
<dbReference type="Pfam" id="PF20454">
    <property type="entry name" value="GpA_nuclease"/>
    <property type="match status" value="1"/>
</dbReference>
<dbReference type="Proteomes" id="UP000375525">
    <property type="component" value="Unassembled WGS sequence"/>
</dbReference>
<reference evidence="4 5" key="1">
    <citation type="submission" date="2019-09" db="EMBL/GenBank/DDBJ databases">
        <authorList>
            <person name="Chandra G."/>
            <person name="Truman W A."/>
        </authorList>
    </citation>
    <scope>NUCLEOTIDE SEQUENCE [LARGE SCALE GENOMIC DNA]</scope>
    <source>
        <strain evidence="4">PS880</strain>
    </source>
</reference>
<dbReference type="EMBL" id="CABVIH010000040">
    <property type="protein sequence ID" value="VVP57208.1"/>
    <property type="molecule type" value="Genomic_DNA"/>
</dbReference>
<dbReference type="GO" id="GO:0004519">
    <property type="term" value="F:endonuclease activity"/>
    <property type="evidence" value="ECO:0007669"/>
    <property type="project" value="InterPro"/>
</dbReference>
<sequence length="661" mass="74105">MLCSAYQLAADQVGAGLLPDSALTVSEWADLNRILDSKSSPEPGRWRTSRTPYLRELQDNLSISSPVIEFCFKKPTQIGGTALMENCVGYVIDQAPGPGLFLQPSQDLAKRLVRQKIDPMIEACPTLAAKLPQKRGAGGNNLEEKEFPGGMWLFKWASSTAGLRSASIRYLLMDELDEWKVEIGEQGDPEQLARNRTNAFGRRKKIGAASTPTITGSSKISALYDDSDQRVYRMPCPYCDLPITFVFKHLRWTKGKPETVRYHCQECEAPIDEYRKTWMLEEADRRNVAGDKRYGWVPTNPDNRKRRGYWLTGLYSPVGFKSWEEIAGEWEGAQGKPAKLKTFTNCVLAETWNEQGEAPDDDKLFKRREKFERNVVPMGGLLLYAGVDVQRGAGGGKNGWLDVTLWAYGRNRERWLVDHRQFMGDTSDEKAPDSPWLKLEGMLSEVWPHDHAGVAMRLQAMGVDSGDQAATVYRWAAMQDPARVKVFKGENLPVMVASAKNVASDIAGKKSKRGVKLYRVGVNLIKDELYADLNRQPPGLGEAAPTGYMHFPEALDPEFFAQLTGERRVQRLVKGKVKTLWEPTRPRVEVLDSTVYARAVAYLAGLDRFTEEHWQGFEEALGLDKTTLPPAPVPAAATSDHVEKPTTATAPGRKRSTYWDR</sequence>
<dbReference type="InterPro" id="IPR046454">
    <property type="entry name" value="GpA_endonuclease"/>
</dbReference>
<dbReference type="InterPro" id="IPR008866">
    <property type="entry name" value="Phage_lambda_GpA-like"/>
</dbReference>
<dbReference type="AlphaFoldDB" id="A0A5E7Q6C7"/>
<proteinExistence type="inferred from homology"/>
<dbReference type="Pfam" id="PF05876">
    <property type="entry name" value="GpA_ATPase"/>
    <property type="match status" value="1"/>
</dbReference>
<name>A0A5E7Q6C7_PSEFL</name>
<feature type="domain" description="Phage terminase large subunit GpA ATPase" evidence="2">
    <location>
        <begin position="40"/>
        <end position="282"/>
    </location>
</feature>
<dbReference type="InterPro" id="IPR046453">
    <property type="entry name" value="GpA_ATPase"/>
</dbReference>
<dbReference type="HAMAP" id="MF_04144">
    <property type="entry name" value="TERL_LAMBDA"/>
    <property type="match status" value="1"/>
</dbReference>
<evidence type="ECO:0000259" key="2">
    <source>
        <dbReference type="Pfam" id="PF05876"/>
    </source>
</evidence>
<dbReference type="GO" id="GO:0016887">
    <property type="term" value="F:ATP hydrolysis activity"/>
    <property type="evidence" value="ECO:0007669"/>
    <property type="project" value="InterPro"/>
</dbReference>
<dbReference type="GO" id="GO:0005524">
    <property type="term" value="F:ATP binding"/>
    <property type="evidence" value="ECO:0007669"/>
    <property type="project" value="InterPro"/>
</dbReference>
<accession>A0A5E7Q6C7</accession>
<dbReference type="InterPro" id="IPR027417">
    <property type="entry name" value="P-loop_NTPase"/>
</dbReference>
<feature type="domain" description="Terminase large subunit GpA endonuclease" evidence="3">
    <location>
        <begin position="307"/>
        <end position="614"/>
    </location>
</feature>
<gene>
    <name evidence="4" type="ORF">PS880_05791</name>
</gene>